<evidence type="ECO:0000313" key="3">
    <source>
        <dbReference type="Proteomes" id="UP001482620"/>
    </source>
</evidence>
<feature type="region of interest" description="Disordered" evidence="1">
    <location>
        <begin position="1"/>
        <end position="23"/>
    </location>
</feature>
<comment type="caution">
    <text evidence="2">The sequence shown here is derived from an EMBL/GenBank/DDBJ whole genome shotgun (WGS) entry which is preliminary data.</text>
</comment>
<evidence type="ECO:0000313" key="2">
    <source>
        <dbReference type="EMBL" id="MEQ2227238.1"/>
    </source>
</evidence>
<keyword evidence="3" id="KW-1185">Reference proteome</keyword>
<accession>A0ABV0T2Y2</accession>
<reference evidence="2 3" key="1">
    <citation type="submission" date="2021-06" db="EMBL/GenBank/DDBJ databases">
        <authorList>
            <person name="Palmer J.M."/>
        </authorList>
    </citation>
    <scope>NUCLEOTIDE SEQUENCE [LARGE SCALE GENOMIC DNA]</scope>
    <source>
        <strain evidence="3">if_2019</strain>
        <tissue evidence="2">Muscle</tissue>
    </source>
</reference>
<gene>
    <name evidence="2" type="ORF">ILYODFUR_035729</name>
</gene>
<proteinExistence type="predicted"/>
<organism evidence="2 3">
    <name type="scientific">Ilyodon furcidens</name>
    <name type="common">goldbreast splitfin</name>
    <dbReference type="NCBI Taxonomy" id="33524"/>
    <lineage>
        <taxon>Eukaryota</taxon>
        <taxon>Metazoa</taxon>
        <taxon>Chordata</taxon>
        <taxon>Craniata</taxon>
        <taxon>Vertebrata</taxon>
        <taxon>Euteleostomi</taxon>
        <taxon>Actinopterygii</taxon>
        <taxon>Neopterygii</taxon>
        <taxon>Teleostei</taxon>
        <taxon>Neoteleostei</taxon>
        <taxon>Acanthomorphata</taxon>
        <taxon>Ovalentaria</taxon>
        <taxon>Atherinomorphae</taxon>
        <taxon>Cyprinodontiformes</taxon>
        <taxon>Goodeidae</taxon>
        <taxon>Ilyodon</taxon>
    </lineage>
</organism>
<sequence length="99" mass="11332">MLKNLKRGQMDNKGGCGKSKKNFVQQRKSFKDLTQDLREMRHPSNSMAISFQLYGNFSANSCLAIPFLELKSYFVCQTVLYLFSCGQILFYGSHVATIY</sequence>
<dbReference type="EMBL" id="JAHRIQ010018528">
    <property type="protein sequence ID" value="MEQ2227238.1"/>
    <property type="molecule type" value="Genomic_DNA"/>
</dbReference>
<name>A0ABV0T2Y2_9TELE</name>
<protein>
    <submittedName>
        <fullName evidence="2">Uncharacterized protein</fullName>
    </submittedName>
</protein>
<evidence type="ECO:0000256" key="1">
    <source>
        <dbReference type="SAM" id="MobiDB-lite"/>
    </source>
</evidence>
<dbReference type="Proteomes" id="UP001482620">
    <property type="component" value="Unassembled WGS sequence"/>
</dbReference>